<keyword evidence="2" id="KW-0238">DNA-binding</keyword>
<protein>
    <submittedName>
        <fullName evidence="5">Transcriptional regulator</fullName>
    </submittedName>
</protein>
<dbReference type="InterPro" id="IPR000835">
    <property type="entry name" value="HTH_MarR-typ"/>
</dbReference>
<proteinExistence type="predicted"/>
<evidence type="ECO:0000313" key="5">
    <source>
        <dbReference type="EMBL" id="VVJ20738.1"/>
    </source>
</evidence>
<organism evidence="5 6">
    <name type="scientific">Amycolatopsis camponoti</name>
    <dbReference type="NCBI Taxonomy" id="2606593"/>
    <lineage>
        <taxon>Bacteria</taxon>
        <taxon>Bacillati</taxon>
        <taxon>Actinomycetota</taxon>
        <taxon>Actinomycetes</taxon>
        <taxon>Pseudonocardiales</taxon>
        <taxon>Pseudonocardiaceae</taxon>
        <taxon>Amycolatopsis</taxon>
    </lineage>
</organism>
<dbReference type="PANTHER" id="PTHR33164">
    <property type="entry name" value="TRANSCRIPTIONAL REGULATOR, MARR FAMILY"/>
    <property type="match status" value="1"/>
</dbReference>
<dbReference type="EMBL" id="CABVGP010000002">
    <property type="protein sequence ID" value="VVJ20738.1"/>
    <property type="molecule type" value="Genomic_DNA"/>
</dbReference>
<sequence length="163" mass="17725">MSSDKPPAGPPTGAQLGDALMRTTHALRRFAGQPYQQRGWSPSRVLLMLAVDEAGTPRMGDLKDRLGVTGRSITSLVDGLEEEGLLERRHDPGDRRSTLLEITAKGHEHLGEIQALHEAHAELTFGILGDAERATLLDVLDRLRDHVAGRLPEPGDHRSPPVA</sequence>
<evidence type="ECO:0000313" key="6">
    <source>
        <dbReference type="Proteomes" id="UP000399805"/>
    </source>
</evidence>
<keyword evidence="3" id="KW-0804">Transcription</keyword>
<dbReference type="RefSeq" id="WP_230862731.1">
    <property type="nucleotide sequence ID" value="NZ_CABVGP010000002.1"/>
</dbReference>
<dbReference type="GO" id="GO:0006950">
    <property type="term" value="P:response to stress"/>
    <property type="evidence" value="ECO:0007669"/>
    <property type="project" value="TreeGrafter"/>
</dbReference>
<dbReference type="GO" id="GO:0003677">
    <property type="term" value="F:DNA binding"/>
    <property type="evidence" value="ECO:0007669"/>
    <property type="project" value="UniProtKB-KW"/>
</dbReference>
<name>A0A6I8LWE9_9PSEU</name>
<evidence type="ECO:0000256" key="2">
    <source>
        <dbReference type="ARBA" id="ARBA00023125"/>
    </source>
</evidence>
<evidence type="ECO:0000259" key="4">
    <source>
        <dbReference type="PROSITE" id="PS50995"/>
    </source>
</evidence>
<dbReference type="InterPro" id="IPR036390">
    <property type="entry name" value="WH_DNA-bd_sf"/>
</dbReference>
<dbReference type="InterPro" id="IPR039422">
    <property type="entry name" value="MarR/SlyA-like"/>
</dbReference>
<dbReference type="Gene3D" id="1.10.10.10">
    <property type="entry name" value="Winged helix-like DNA-binding domain superfamily/Winged helix DNA-binding domain"/>
    <property type="match status" value="1"/>
</dbReference>
<dbReference type="GO" id="GO:0003700">
    <property type="term" value="F:DNA-binding transcription factor activity"/>
    <property type="evidence" value="ECO:0007669"/>
    <property type="project" value="InterPro"/>
</dbReference>
<dbReference type="AlphaFoldDB" id="A0A6I8LWE9"/>
<dbReference type="SMART" id="SM00347">
    <property type="entry name" value="HTH_MARR"/>
    <property type="match status" value="1"/>
</dbReference>
<dbReference type="SUPFAM" id="SSF46785">
    <property type="entry name" value="Winged helix' DNA-binding domain"/>
    <property type="match status" value="1"/>
</dbReference>
<dbReference type="PROSITE" id="PS50995">
    <property type="entry name" value="HTH_MARR_2"/>
    <property type="match status" value="1"/>
</dbReference>
<feature type="domain" description="HTH marR-type" evidence="4">
    <location>
        <begin position="13"/>
        <end position="145"/>
    </location>
</feature>
<evidence type="ECO:0000256" key="1">
    <source>
        <dbReference type="ARBA" id="ARBA00023015"/>
    </source>
</evidence>
<dbReference type="InterPro" id="IPR036388">
    <property type="entry name" value="WH-like_DNA-bd_sf"/>
</dbReference>
<reference evidence="5 6" key="1">
    <citation type="submission" date="2019-09" db="EMBL/GenBank/DDBJ databases">
        <authorList>
            <person name="Leyn A S."/>
        </authorList>
    </citation>
    <scope>NUCLEOTIDE SEQUENCE [LARGE SCALE GENOMIC DNA]</scope>
    <source>
        <strain evidence="5">AA231_1</strain>
    </source>
</reference>
<dbReference type="InterPro" id="IPR023187">
    <property type="entry name" value="Tscrpt_reg_MarR-type_CS"/>
</dbReference>
<accession>A0A6I8LWE9</accession>
<keyword evidence="1" id="KW-0805">Transcription regulation</keyword>
<dbReference type="Pfam" id="PF12802">
    <property type="entry name" value="MarR_2"/>
    <property type="match status" value="1"/>
</dbReference>
<dbReference type="Proteomes" id="UP000399805">
    <property type="component" value="Unassembled WGS sequence"/>
</dbReference>
<dbReference type="PANTHER" id="PTHR33164:SF43">
    <property type="entry name" value="HTH-TYPE TRANSCRIPTIONAL REPRESSOR YETL"/>
    <property type="match status" value="1"/>
</dbReference>
<keyword evidence="6" id="KW-1185">Reference proteome</keyword>
<dbReference type="PROSITE" id="PS01117">
    <property type="entry name" value="HTH_MARR_1"/>
    <property type="match status" value="1"/>
</dbReference>
<gene>
    <name evidence="5" type="ORF">AA23TX_05759</name>
</gene>
<evidence type="ECO:0000256" key="3">
    <source>
        <dbReference type="ARBA" id="ARBA00023163"/>
    </source>
</evidence>